<protein>
    <submittedName>
        <fullName evidence="2">DUF6493 family protein</fullName>
    </submittedName>
</protein>
<dbReference type="InterPro" id="IPR045472">
    <property type="entry name" value="DUF6493"/>
</dbReference>
<dbReference type="EMBL" id="JBCGDC010000138">
    <property type="protein sequence ID" value="MFB6397347.1"/>
    <property type="molecule type" value="Genomic_DNA"/>
</dbReference>
<proteinExistence type="predicted"/>
<evidence type="ECO:0000313" key="2">
    <source>
        <dbReference type="EMBL" id="MFB6397347.1"/>
    </source>
</evidence>
<sequence length="894" mass="95194">MTGDLWERLRPGLDDGNADRVAALLKSVDETERLTAAKPLEAYVRTLSEHGWERQSAIVRAIGVAAVGCLPSAARAGALLCRRDVRWHWDDLSIPLMVELATIREIDWLGALALRMAAKLDARGWGNDWRPVADLVLAGGATPPADAPFVRGWLLARPIARHNARHDTRPVPLADRLRDDPFLDPLLPAVFELDGIGDVLGNRGWSAETGSWDTALVYPTALAALAAEGRVDRKLLLDGCVSRFLRGDRPGALRAFVALHDALEPTLDEAVERRLDYVRLLSEAPAPVALLALKALKPVDDAGQLELTTLLDASAAVLRREEKGLVRKQLVWLDRLVRRHPDRAGEVLATLATACGHPALDVQERALTGLARHRARLDPASLGGALEELDGSLHARAVELLGVTVAAPEPAPFWIPAGIAPPAPMPPPIGGPAELAEEVAVLATATSGTAVAWERILAALVSLRATDPAALTEALAPVLATHHETLTHGHWTAGLLGEFGEAVRSAIGTRRRGPAWQRAITAVRLMVNGGQPDLLEFKVRPSPRRVLALRLAEIAVQLDRAPVPALVATPTSANGQLDAATLVERLTRAEEAGWQPWRLDLEQAMLRVSPEVDPLVVKRAEALRSPGGRWVAEWFAAGGLATPAPVRTEQRLTSDHYSVSPDPGRRVVVGLQPAGPSRGIIEEMLCDIRFANRAYHPQYQGADVWWPAVLPYHREVIAAWALPNLAAMADSDARDDGPILPVLAECGGPVGPAMTLALTYTLAARQEADRVAGVDALLTLATDPRFDAAAVGRELGGLGADSAIKVGRVVPGLTDAFRAGAGAAVWDIVAAAVPYLLSAAKPPPGTPDLLALGTQTAAALGRRTPIEAVAGVAARGGSSRLVTEARRLHQTLTA</sequence>
<dbReference type="Proteomes" id="UP001582793">
    <property type="component" value="Unassembled WGS sequence"/>
</dbReference>
<evidence type="ECO:0000259" key="1">
    <source>
        <dbReference type="Pfam" id="PF20103"/>
    </source>
</evidence>
<name>A0ABV5CZB0_9ACTN</name>
<dbReference type="Pfam" id="PF20103">
    <property type="entry name" value="DUF6493"/>
    <property type="match status" value="1"/>
</dbReference>
<keyword evidence="3" id="KW-1185">Reference proteome</keyword>
<evidence type="ECO:0000313" key="3">
    <source>
        <dbReference type="Proteomes" id="UP001582793"/>
    </source>
</evidence>
<organism evidence="2 3">
    <name type="scientific">Polymorphospora lycopeni</name>
    <dbReference type="NCBI Taxonomy" id="3140240"/>
    <lineage>
        <taxon>Bacteria</taxon>
        <taxon>Bacillati</taxon>
        <taxon>Actinomycetota</taxon>
        <taxon>Actinomycetes</taxon>
        <taxon>Micromonosporales</taxon>
        <taxon>Micromonosporaceae</taxon>
        <taxon>Polymorphospora</taxon>
    </lineage>
</organism>
<comment type="caution">
    <text evidence="2">The sequence shown here is derived from an EMBL/GenBank/DDBJ whole genome shotgun (WGS) entry which is preliminary data.</text>
</comment>
<feature type="domain" description="DUF6493" evidence="1">
    <location>
        <begin position="180"/>
        <end position="322"/>
    </location>
</feature>
<gene>
    <name evidence="2" type="ORF">AAFH96_30265</name>
</gene>
<dbReference type="RefSeq" id="WP_375736464.1">
    <property type="nucleotide sequence ID" value="NZ_JBCGDC010000138.1"/>
</dbReference>
<reference evidence="2 3" key="1">
    <citation type="submission" date="2024-04" db="EMBL/GenBank/DDBJ databases">
        <title>Polymorphospora sp. isolated from Baiyangdian Lake in Xiong'an New Area.</title>
        <authorList>
            <person name="Zhang X."/>
            <person name="Liu J."/>
        </authorList>
    </citation>
    <scope>NUCLEOTIDE SEQUENCE [LARGE SCALE GENOMIC DNA]</scope>
    <source>
        <strain evidence="2 3">2-325</strain>
    </source>
</reference>
<accession>A0ABV5CZB0</accession>